<protein>
    <recommendedName>
        <fullName evidence="3">Recombinase family protein</fullName>
    </recommendedName>
</protein>
<dbReference type="Proteomes" id="UP001519535">
    <property type="component" value="Unassembled WGS sequence"/>
</dbReference>
<dbReference type="RefSeq" id="WP_214093230.1">
    <property type="nucleotide sequence ID" value="NZ_JAHCLR010000022.1"/>
</dbReference>
<reference evidence="1 2" key="1">
    <citation type="submission" date="2021-05" db="EMBL/GenBank/DDBJ databases">
        <title>Mycobacterium acidophilum sp. nov., an extremely acid-tolerant member of the genus Mycobacterium.</title>
        <authorList>
            <person name="Xia J."/>
        </authorList>
    </citation>
    <scope>NUCLEOTIDE SEQUENCE [LARGE SCALE GENOMIC DNA]</scope>
    <source>
        <strain evidence="1 2">M1</strain>
    </source>
</reference>
<proteinExistence type="predicted"/>
<keyword evidence="2" id="KW-1185">Reference proteome</keyword>
<accession>A0ABS5RJ92</accession>
<name>A0ABS5RJ92_9MYCO</name>
<dbReference type="EMBL" id="JAHCLR010000022">
    <property type="protein sequence ID" value="MBS9534360.1"/>
    <property type="molecule type" value="Genomic_DNA"/>
</dbReference>
<comment type="caution">
    <text evidence="1">The sequence shown here is derived from an EMBL/GenBank/DDBJ whole genome shotgun (WGS) entry which is preliminary data.</text>
</comment>
<sequence>MADVPVILLGDEETVAHCEDLDAEAFRRGCVVAEVFRFPSGAAAGTDDLADLQAVVAALGCAITARRDVWVPFPGPDFVREQHLRRLSLVLQRHGLNLLVTREMYPAPTDGGMNEVDYALRREVQAVDGLDRAVLAAEGAKSLSQEIESVLAAAVTNDPVAVRRAGTARAAEIAKSAGHTGPPALPAPAVPWAQRKPMLTRYARWLVYDCGVTQAATARVLNSSGQRTATGRPWQPGTVSKLLNGKYDTAVRTA</sequence>
<organism evidence="1 2">
    <name type="scientific">Mycolicibacter acidiphilus</name>
    <dbReference type="NCBI Taxonomy" id="2835306"/>
    <lineage>
        <taxon>Bacteria</taxon>
        <taxon>Bacillati</taxon>
        <taxon>Actinomycetota</taxon>
        <taxon>Actinomycetes</taxon>
        <taxon>Mycobacteriales</taxon>
        <taxon>Mycobacteriaceae</taxon>
        <taxon>Mycolicibacter</taxon>
    </lineage>
</organism>
<gene>
    <name evidence="1" type="ORF">KIH27_12270</name>
</gene>
<evidence type="ECO:0000313" key="1">
    <source>
        <dbReference type="EMBL" id="MBS9534360.1"/>
    </source>
</evidence>
<evidence type="ECO:0008006" key="3">
    <source>
        <dbReference type="Google" id="ProtNLM"/>
    </source>
</evidence>
<evidence type="ECO:0000313" key="2">
    <source>
        <dbReference type="Proteomes" id="UP001519535"/>
    </source>
</evidence>